<protein>
    <submittedName>
        <fullName evidence="2">Uncharacterized protein</fullName>
    </submittedName>
</protein>
<dbReference type="EMBL" id="JARBHB010000010">
    <property type="protein sequence ID" value="KAJ8873596.1"/>
    <property type="molecule type" value="Genomic_DNA"/>
</dbReference>
<reference evidence="2 3" key="1">
    <citation type="submission" date="2023-02" db="EMBL/GenBank/DDBJ databases">
        <title>LHISI_Scaffold_Assembly.</title>
        <authorList>
            <person name="Stuart O.P."/>
            <person name="Cleave R."/>
            <person name="Magrath M.J.L."/>
            <person name="Mikheyev A.S."/>
        </authorList>
    </citation>
    <scope>NUCLEOTIDE SEQUENCE [LARGE SCALE GENOMIC DNA]</scope>
    <source>
        <strain evidence="2">Daus_M_001</strain>
        <tissue evidence="2">Leg muscle</tissue>
    </source>
</reference>
<evidence type="ECO:0000256" key="1">
    <source>
        <dbReference type="SAM" id="MobiDB-lite"/>
    </source>
</evidence>
<feature type="compositionally biased region" description="Pro residues" evidence="1">
    <location>
        <begin position="17"/>
        <end position="30"/>
    </location>
</feature>
<evidence type="ECO:0000313" key="3">
    <source>
        <dbReference type="Proteomes" id="UP001159363"/>
    </source>
</evidence>
<keyword evidence="3" id="KW-1185">Reference proteome</keyword>
<name>A0ABQ9GNJ4_9NEOP</name>
<comment type="caution">
    <text evidence="2">The sequence shown here is derived from an EMBL/GenBank/DDBJ whole genome shotgun (WGS) entry which is preliminary data.</text>
</comment>
<dbReference type="Proteomes" id="UP001159363">
    <property type="component" value="Chromosome 9"/>
</dbReference>
<feature type="region of interest" description="Disordered" evidence="1">
    <location>
        <begin position="1"/>
        <end position="54"/>
    </location>
</feature>
<accession>A0ABQ9GNJ4</accession>
<proteinExistence type="predicted"/>
<organism evidence="2 3">
    <name type="scientific">Dryococelus australis</name>
    <dbReference type="NCBI Taxonomy" id="614101"/>
    <lineage>
        <taxon>Eukaryota</taxon>
        <taxon>Metazoa</taxon>
        <taxon>Ecdysozoa</taxon>
        <taxon>Arthropoda</taxon>
        <taxon>Hexapoda</taxon>
        <taxon>Insecta</taxon>
        <taxon>Pterygota</taxon>
        <taxon>Neoptera</taxon>
        <taxon>Polyneoptera</taxon>
        <taxon>Phasmatodea</taxon>
        <taxon>Verophasmatodea</taxon>
        <taxon>Anareolatae</taxon>
        <taxon>Phasmatidae</taxon>
        <taxon>Eurycanthinae</taxon>
        <taxon>Dryococelus</taxon>
    </lineage>
</organism>
<sequence>MSKFSMMTPDKSESTLEPPPPPSASPPPPCGHTTSNIVSDATEHARPSTPTHSSCGAAAVHLAACGYRRASRAARLHSTPSTRPTIPGFYCDVPKDPRLILNNNDTAEDPRFILNNDAPEDPRFILNNNDAPKDPRFILNNNEAPKDLRSILNHIGASKYPVFVLNNNEAPKDHRFIPNHNDPRFILNNDATINHTFILNNNATINHTFILNNNEAPKDPRFILNNNFTPKDPRFNLNNNDAPEDPMIILNNDAPNDHTFILNNEAPKYPSSILNHNGALKDPKFVLNNNDAPKNLTMEERRNVRAEEMGDTRENPSTSDIVRHNSHMRKFGSHPAPAHLPPRRPGFNPRPGHFEFSHVGIVPDDAVVGRRVFSGISRFPAPSFRRCSILASITLIGSQDLDIEFKALYGSYCFSDWLKHVLVHHVNCLRTNHDGRVSELRNPEWFGQKRKTTPAANGGTTTAEVYIYREQYAVRKSINFCRITAEDLAKSNWATTDKRKIGSGALLALAEKKNSIFHSCTFGHRSVLQSYPVWMLFQPRRRPVETNLAWANMKLARHIHYTHLHANPVGYAETTEDKKRYSSRKQRFSGCSLIHVYRRQASLIETTVKQKCFIVKKYQMTLWPGNPAVGAPGQSHYTHYFETARPCSSSEDSELLNTELHLKGMNSEPYSFTGASSRTANTVKQLNSLAVSADNAENFEKCIAFRSPLVLQTAHSSTLIAKYRLN</sequence>
<evidence type="ECO:0000313" key="2">
    <source>
        <dbReference type="EMBL" id="KAJ8873596.1"/>
    </source>
</evidence>
<gene>
    <name evidence="2" type="ORF">PR048_024414</name>
</gene>